<gene>
    <name evidence="2" type="ORF">NDU88_002029</name>
</gene>
<evidence type="ECO:0000256" key="1">
    <source>
        <dbReference type="SAM" id="MobiDB-lite"/>
    </source>
</evidence>
<evidence type="ECO:0000313" key="3">
    <source>
        <dbReference type="Proteomes" id="UP001066276"/>
    </source>
</evidence>
<dbReference type="Proteomes" id="UP001066276">
    <property type="component" value="Chromosome 9"/>
</dbReference>
<protein>
    <submittedName>
        <fullName evidence="2">Uncharacterized protein</fullName>
    </submittedName>
</protein>
<accession>A0AAV7MNE6</accession>
<name>A0AAV7MNE6_PLEWA</name>
<dbReference type="EMBL" id="JANPWB010000013">
    <property type="protein sequence ID" value="KAJ1104619.1"/>
    <property type="molecule type" value="Genomic_DNA"/>
</dbReference>
<reference evidence="2" key="1">
    <citation type="journal article" date="2022" name="bioRxiv">
        <title>Sequencing and chromosome-scale assembly of the giantPleurodeles waltlgenome.</title>
        <authorList>
            <person name="Brown T."/>
            <person name="Elewa A."/>
            <person name="Iarovenko S."/>
            <person name="Subramanian E."/>
            <person name="Araus A.J."/>
            <person name="Petzold A."/>
            <person name="Susuki M."/>
            <person name="Suzuki K.-i.T."/>
            <person name="Hayashi T."/>
            <person name="Toyoda A."/>
            <person name="Oliveira C."/>
            <person name="Osipova E."/>
            <person name="Leigh N.D."/>
            <person name="Simon A."/>
            <person name="Yun M.H."/>
        </authorList>
    </citation>
    <scope>NUCLEOTIDE SEQUENCE</scope>
    <source>
        <strain evidence="2">20211129_DDA</strain>
        <tissue evidence="2">Liver</tissue>
    </source>
</reference>
<evidence type="ECO:0000313" key="2">
    <source>
        <dbReference type="EMBL" id="KAJ1104619.1"/>
    </source>
</evidence>
<proteinExistence type="predicted"/>
<organism evidence="2 3">
    <name type="scientific">Pleurodeles waltl</name>
    <name type="common">Iberian ribbed newt</name>
    <dbReference type="NCBI Taxonomy" id="8319"/>
    <lineage>
        <taxon>Eukaryota</taxon>
        <taxon>Metazoa</taxon>
        <taxon>Chordata</taxon>
        <taxon>Craniata</taxon>
        <taxon>Vertebrata</taxon>
        <taxon>Euteleostomi</taxon>
        <taxon>Amphibia</taxon>
        <taxon>Batrachia</taxon>
        <taxon>Caudata</taxon>
        <taxon>Salamandroidea</taxon>
        <taxon>Salamandridae</taxon>
        <taxon>Pleurodelinae</taxon>
        <taxon>Pleurodeles</taxon>
    </lineage>
</organism>
<keyword evidence="3" id="KW-1185">Reference proteome</keyword>
<sequence length="124" mass="13430">MDASRTDASRTAQRGSVASTSGLPMAPPCWATHASLQQHLMAVLSLKRRAPNCRSASGAMIRTVQGHRQARGRVKYVINEQPFLGASQPRGHLGHWCRHVSCLLSLLTAGVLHSATLYDYVPDA</sequence>
<feature type="compositionally biased region" description="Polar residues" evidence="1">
    <location>
        <begin position="9"/>
        <end position="22"/>
    </location>
</feature>
<dbReference type="AlphaFoldDB" id="A0AAV7MNE6"/>
<feature type="region of interest" description="Disordered" evidence="1">
    <location>
        <begin position="1"/>
        <end position="24"/>
    </location>
</feature>
<comment type="caution">
    <text evidence="2">The sequence shown here is derived from an EMBL/GenBank/DDBJ whole genome shotgun (WGS) entry which is preliminary data.</text>
</comment>